<dbReference type="EMBL" id="BARV01032452">
    <property type="protein sequence ID" value="GAI34314.1"/>
    <property type="molecule type" value="Genomic_DNA"/>
</dbReference>
<sequence length="55" mass="5778">GLLLAPGARQTGACLFTPVAKVLLYAYLNGYRVTSVMLQDLAGNAADLEAEARLP</sequence>
<evidence type="ECO:0000313" key="1">
    <source>
        <dbReference type="EMBL" id="GAI34314.1"/>
    </source>
</evidence>
<protein>
    <submittedName>
        <fullName evidence="1">Uncharacterized protein</fullName>
    </submittedName>
</protein>
<dbReference type="AlphaFoldDB" id="X1PTW8"/>
<organism evidence="1">
    <name type="scientific">marine sediment metagenome</name>
    <dbReference type="NCBI Taxonomy" id="412755"/>
    <lineage>
        <taxon>unclassified sequences</taxon>
        <taxon>metagenomes</taxon>
        <taxon>ecological metagenomes</taxon>
    </lineage>
</organism>
<feature type="non-terminal residue" evidence="1">
    <location>
        <position position="1"/>
    </location>
</feature>
<accession>X1PTW8</accession>
<reference evidence="1" key="1">
    <citation type="journal article" date="2014" name="Front. Microbiol.">
        <title>High frequency of phylogenetically diverse reductive dehalogenase-homologous genes in deep subseafloor sedimentary metagenomes.</title>
        <authorList>
            <person name="Kawai M."/>
            <person name="Futagami T."/>
            <person name="Toyoda A."/>
            <person name="Takaki Y."/>
            <person name="Nishi S."/>
            <person name="Hori S."/>
            <person name="Arai W."/>
            <person name="Tsubouchi T."/>
            <person name="Morono Y."/>
            <person name="Uchiyama I."/>
            <person name="Ito T."/>
            <person name="Fujiyama A."/>
            <person name="Inagaki F."/>
            <person name="Takami H."/>
        </authorList>
    </citation>
    <scope>NUCLEOTIDE SEQUENCE</scope>
    <source>
        <strain evidence="1">Expedition CK06-06</strain>
    </source>
</reference>
<name>X1PTW8_9ZZZZ</name>
<proteinExistence type="predicted"/>
<comment type="caution">
    <text evidence="1">The sequence shown here is derived from an EMBL/GenBank/DDBJ whole genome shotgun (WGS) entry which is preliminary data.</text>
</comment>
<gene>
    <name evidence="1" type="ORF">S06H3_51166</name>
</gene>